<dbReference type="AlphaFoldDB" id="A0A7W8K0C8"/>
<gene>
    <name evidence="3" type="ORF">HNQ08_005302</name>
</gene>
<accession>A0A7W8K0C8</accession>
<evidence type="ECO:0000313" key="4">
    <source>
        <dbReference type="Proteomes" id="UP000552709"/>
    </source>
</evidence>
<dbReference type="EMBL" id="JACHFL010000029">
    <property type="protein sequence ID" value="MBB5366173.1"/>
    <property type="molecule type" value="Genomic_DNA"/>
</dbReference>
<evidence type="ECO:0000313" key="3">
    <source>
        <dbReference type="EMBL" id="MBB5366173.1"/>
    </source>
</evidence>
<feature type="domain" description="VapC50 C-terminal" evidence="2">
    <location>
        <begin position="129"/>
        <end position="182"/>
    </location>
</feature>
<feature type="domain" description="PIN" evidence="1">
    <location>
        <begin position="4"/>
        <end position="111"/>
    </location>
</feature>
<keyword evidence="4" id="KW-1185">Reference proteome</keyword>
<name>A0A7W8K0C8_9DEIO</name>
<evidence type="ECO:0000259" key="1">
    <source>
        <dbReference type="Pfam" id="PF13470"/>
    </source>
</evidence>
<dbReference type="InterPro" id="IPR002716">
    <property type="entry name" value="PIN_dom"/>
</dbReference>
<comment type="caution">
    <text evidence="3">The sequence shown here is derived from an EMBL/GenBank/DDBJ whole genome shotgun (WGS) entry which is preliminary data.</text>
</comment>
<organism evidence="3 4">
    <name type="scientific">Deinococcus humi</name>
    <dbReference type="NCBI Taxonomy" id="662880"/>
    <lineage>
        <taxon>Bacteria</taxon>
        <taxon>Thermotogati</taxon>
        <taxon>Deinococcota</taxon>
        <taxon>Deinococci</taxon>
        <taxon>Deinococcales</taxon>
        <taxon>Deinococcaceae</taxon>
        <taxon>Deinococcus</taxon>
    </lineage>
</organism>
<dbReference type="Pfam" id="PF26343">
    <property type="entry name" value="VapC50_C"/>
    <property type="match status" value="1"/>
</dbReference>
<dbReference type="Proteomes" id="UP000552709">
    <property type="component" value="Unassembled WGS sequence"/>
</dbReference>
<dbReference type="InterPro" id="IPR058652">
    <property type="entry name" value="VapC50_C"/>
</dbReference>
<reference evidence="3 4" key="1">
    <citation type="submission" date="2020-08" db="EMBL/GenBank/DDBJ databases">
        <title>Genomic Encyclopedia of Type Strains, Phase IV (KMG-IV): sequencing the most valuable type-strain genomes for metagenomic binning, comparative biology and taxonomic classification.</title>
        <authorList>
            <person name="Goeker M."/>
        </authorList>
    </citation>
    <scope>NUCLEOTIDE SEQUENCE [LARGE SCALE GENOMIC DNA]</scope>
    <source>
        <strain evidence="3 4">DSM 27939</strain>
    </source>
</reference>
<evidence type="ECO:0000259" key="2">
    <source>
        <dbReference type="Pfam" id="PF26343"/>
    </source>
</evidence>
<protein>
    <submittedName>
        <fullName evidence="3">Putative nucleic acid-binding protein</fullName>
    </submittedName>
</protein>
<dbReference type="RefSeq" id="WP_184138040.1">
    <property type="nucleotide sequence ID" value="NZ_JACHFL010000029.1"/>
</dbReference>
<dbReference type="Pfam" id="PF13470">
    <property type="entry name" value="PIN_3"/>
    <property type="match status" value="1"/>
</dbReference>
<sequence>MKLRALLDANVLYPAVLRSYLIDLSLLGVYQAHWTDELQDEWIRNLQLNRSELDEARLRQTQGLMDRALPEARITGHEPLIRTLTLPDADDRHVLAAAIHGQVDVIVTQNLRDFPSAVLDASSLRAVSPDDFLGGFLPDQAAALVEALRAQQARYRAPPLTMADLLHRLAQQGVPTVANSLASLLKISRPAL</sequence>
<proteinExistence type="predicted"/>